<dbReference type="SUPFAM" id="SSF52172">
    <property type="entry name" value="CheY-like"/>
    <property type="match status" value="1"/>
</dbReference>
<dbReference type="Pfam" id="PF00072">
    <property type="entry name" value="Response_reg"/>
    <property type="match status" value="1"/>
</dbReference>
<feature type="domain" description="Response regulatory" evidence="2">
    <location>
        <begin position="3"/>
        <end position="78"/>
    </location>
</feature>
<dbReference type="InterPro" id="IPR011006">
    <property type="entry name" value="CheY-like_superfamily"/>
</dbReference>
<dbReference type="RefSeq" id="WP_087432455.1">
    <property type="nucleotide sequence ID" value="NZ_JAMDLV010000004.1"/>
</dbReference>
<proteinExistence type="predicted"/>
<dbReference type="EMBL" id="JAMDLW010000030">
    <property type="protein sequence ID" value="MCY9522075.1"/>
    <property type="molecule type" value="Genomic_DNA"/>
</dbReference>
<dbReference type="InterPro" id="IPR001789">
    <property type="entry name" value="Sig_transdc_resp-reg_receiver"/>
</dbReference>
<keyword evidence="4" id="KW-1185">Reference proteome</keyword>
<reference evidence="3 4" key="1">
    <citation type="submission" date="2022-05" db="EMBL/GenBank/DDBJ databases">
        <title>Genome Sequencing of Bee-Associated Microbes.</title>
        <authorList>
            <person name="Dunlap C."/>
        </authorList>
    </citation>
    <scope>NUCLEOTIDE SEQUENCE [LARGE SCALE GENOMIC DNA]</scope>
    <source>
        <strain evidence="3 4">NRRL NRS-1438</strain>
    </source>
</reference>
<dbReference type="PANTHER" id="PTHR43228:SF1">
    <property type="entry name" value="TWO-COMPONENT RESPONSE REGULATOR ARR22"/>
    <property type="match status" value="1"/>
</dbReference>
<evidence type="ECO:0000313" key="3">
    <source>
        <dbReference type="EMBL" id="MCY9522075.1"/>
    </source>
</evidence>
<accession>A0ABT4DZ85</accession>
<evidence type="ECO:0000256" key="1">
    <source>
        <dbReference type="PROSITE-ProRule" id="PRU00169"/>
    </source>
</evidence>
<dbReference type="InterPro" id="IPR052048">
    <property type="entry name" value="ST_Response_Regulator"/>
</dbReference>
<dbReference type="PROSITE" id="PS50110">
    <property type="entry name" value="RESPONSE_REGULATORY"/>
    <property type="match status" value="1"/>
</dbReference>
<dbReference type="PANTHER" id="PTHR43228">
    <property type="entry name" value="TWO-COMPONENT RESPONSE REGULATOR"/>
    <property type="match status" value="1"/>
</dbReference>
<name>A0ABT4DZ85_9BACL</name>
<evidence type="ECO:0000259" key="2">
    <source>
        <dbReference type="PROSITE" id="PS50110"/>
    </source>
</evidence>
<protein>
    <submittedName>
        <fullName evidence="3">Response regulator</fullName>
    </submittedName>
</protein>
<sequence>MYKGLIVDDESIVRIAMKTMIPWEANHFQLVGTAENGRAAMAVIQAEEPDIVITDLKMPEMDGLELIQNFKKAHRCRS</sequence>
<keyword evidence="1" id="KW-0597">Phosphoprotein</keyword>
<dbReference type="Gene3D" id="3.40.50.2300">
    <property type="match status" value="1"/>
</dbReference>
<comment type="caution">
    <text evidence="3">The sequence shown here is derived from an EMBL/GenBank/DDBJ whole genome shotgun (WGS) entry which is preliminary data.</text>
</comment>
<feature type="modified residue" description="4-aspartylphosphate" evidence="1">
    <location>
        <position position="55"/>
    </location>
</feature>
<dbReference type="CDD" id="cd17536">
    <property type="entry name" value="REC_YesN-like"/>
    <property type="match status" value="1"/>
</dbReference>
<gene>
    <name evidence="3" type="ORF">M5X09_20835</name>
</gene>
<dbReference type="Proteomes" id="UP001207626">
    <property type="component" value="Unassembled WGS sequence"/>
</dbReference>
<evidence type="ECO:0000313" key="4">
    <source>
        <dbReference type="Proteomes" id="UP001207626"/>
    </source>
</evidence>
<organism evidence="3 4">
    <name type="scientific">Paenibacillus apiarius</name>
    <dbReference type="NCBI Taxonomy" id="46240"/>
    <lineage>
        <taxon>Bacteria</taxon>
        <taxon>Bacillati</taxon>
        <taxon>Bacillota</taxon>
        <taxon>Bacilli</taxon>
        <taxon>Bacillales</taxon>
        <taxon>Paenibacillaceae</taxon>
        <taxon>Paenibacillus</taxon>
    </lineage>
</organism>